<feature type="region of interest" description="Disordered" evidence="2">
    <location>
        <begin position="1602"/>
        <end position="1646"/>
    </location>
</feature>
<feature type="region of interest" description="Disordered" evidence="2">
    <location>
        <begin position="359"/>
        <end position="398"/>
    </location>
</feature>
<dbReference type="EMBL" id="BQNB010020664">
    <property type="protein sequence ID" value="GJT98328.1"/>
    <property type="molecule type" value="Genomic_DNA"/>
</dbReference>
<feature type="compositionally biased region" description="Polar residues" evidence="2">
    <location>
        <begin position="267"/>
        <end position="289"/>
    </location>
</feature>
<dbReference type="InterPro" id="IPR025724">
    <property type="entry name" value="GAG-pre-integrase_dom"/>
</dbReference>
<feature type="region of interest" description="Disordered" evidence="2">
    <location>
        <begin position="267"/>
        <end position="336"/>
    </location>
</feature>
<evidence type="ECO:0000259" key="3">
    <source>
        <dbReference type="Pfam" id="PF13976"/>
    </source>
</evidence>
<feature type="compositionally biased region" description="Low complexity" evidence="2">
    <location>
        <begin position="375"/>
        <end position="390"/>
    </location>
</feature>
<feature type="compositionally biased region" description="Polar residues" evidence="2">
    <location>
        <begin position="1476"/>
        <end position="1486"/>
    </location>
</feature>
<dbReference type="Pfam" id="PF14223">
    <property type="entry name" value="Retrotran_gag_2"/>
    <property type="match status" value="1"/>
</dbReference>
<feature type="compositionally biased region" description="Basic residues" evidence="2">
    <location>
        <begin position="1548"/>
        <end position="1562"/>
    </location>
</feature>
<feature type="region of interest" description="Disordered" evidence="2">
    <location>
        <begin position="1547"/>
        <end position="1575"/>
    </location>
</feature>
<feature type="compositionally biased region" description="Polar residues" evidence="2">
    <location>
        <begin position="1420"/>
        <end position="1449"/>
    </location>
</feature>
<dbReference type="InterPro" id="IPR039537">
    <property type="entry name" value="Retrotran_Ty1/copia-like"/>
</dbReference>
<feature type="domain" description="GAG-pre-integrase" evidence="3">
    <location>
        <begin position="582"/>
        <end position="654"/>
    </location>
</feature>
<evidence type="ECO:0000259" key="4">
    <source>
        <dbReference type="Pfam" id="PF22936"/>
    </source>
</evidence>
<dbReference type="Pfam" id="PF13976">
    <property type="entry name" value="gag_pre-integrs"/>
    <property type="match status" value="1"/>
</dbReference>
<reference evidence="5" key="2">
    <citation type="submission" date="2022-01" db="EMBL/GenBank/DDBJ databases">
        <authorList>
            <person name="Yamashiro T."/>
            <person name="Shiraishi A."/>
            <person name="Satake H."/>
            <person name="Nakayama K."/>
        </authorList>
    </citation>
    <scope>NUCLEOTIDE SEQUENCE</scope>
</reference>
<evidence type="ECO:0000256" key="2">
    <source>
        <dbReference type="SAM" id="MobiDB-lite"/>
    </source>
</evidence>
<sequence>MLITYQGNSQVKNNKIDLLVQQYEQFVISEDESIDSAFARFNTIITSLKALDEGYSSKNYVRKFLRALHPKWRAKVTTIEESKDLTSLSLDELIGNLKVYEMIIKKDSEIIKEKVERKSLDLKAKKESSDEECSTFGSEDEEYAMAVRDFKKFFKRRGFGVESSGSNESDKSSGNTNSTESLYPNFQKAKGFHAVPPPTGTVIPPRANVSFTGIDELAIRNKVVNQENTKSSQPEIDRNKVIIEDWVDSDDEETVLNFSEIQKKTVLNSENSETSFENRSPKSQDSVGQGSRKKGVGHKGGNSRYPHQKRSFIPSAVLTREGLKSTARPKMTQTVPSKSTANVFYQGTARPRVPHAVLSQSTGRPYYPRMDNIRPRTSSFSPSTRSSTTRTPHRPQRPKKIMKSIWVKKESTVGSQAVLPQNVSVKGSAMINPTQTWRPKGAYLDSVNRDNGSYTLKQFEYGNPEEDLKDYAIIDSGCSGSMTGDKDKLSDFKEFKGGYVAFGNDPKGGRITGKGTIKTSCIDFEKVSYVEELKFNLLSVSQICDKKHNVLFTDKECLILSPKFKFVDEDLVILRAPRKNDVYSLDLKNIIPSGGVTCLVAKATKDEAVLWHRRLGHVNFKNINKLVKGNLVRGLPSKTFKLDHSCLACRKGKQHRASCKKIEERTVREPLELLHMDLFGPVSVESVNRKKYCLVVVTDDCSKFILVTKPQMKTPYEILMGRSPNISFMRPFGCSLTILNTLDHLGKFDGKSEEGYLLGYSTAQRESKGKSLIGCFNLDLLTPSMNYIPVRKENYADSKEQGISCDDVEDLDDQQFIVHTAQPMHPEERTAAKEVPLSSEEQALHDELVSLMHQESLAKAHNDDQRIAFEEEKRRISIAKGKNRQNSGVADYNNMDPTIDVPSTPTLRIHKIHPQSQIIGKSTAGVQTRRKLQDSTSNQHQALLSFIYKQNRTNHKDQQTCLFACFLSQEEPKKVSQALADESWGIDARRTTQFKLQEKQENENGVLLSRTKHASVGTRDSQEEGVDYDEERYMDNSLQVFEDPLIQTRSTELSRQLYATSSPQEHCMKDPTFLLKHWIIGEGIDKPLLLRRIERYQVVQRFQVTQRFSSTCCPKGSLDDQLRGCQYLGRRLVSWQCKKQTIVAISSTEAEYVAAASCCAQTAQNADFYQIIDFLTGCSINYSLLVDPDLIGPWLQQFWATASLKVINDVPHIRAKVAGKKILISEATIRADLLFDDENGVDCFPKQVIWDLLRDIGYEGNLAQLTFSKPLFSPQWKYLVHVLLHCLSPKSTSWEQFGTNIASALVGLATNQKFNFSLMILTGMLGHISNGTPFLMYPRFVQLFLNKQLEGVDRPQDFIPSVSLPSKVFTFMRKHSTKFSCRITPLTPSMLEVVTALAAEEEHSTSPHSRAASSARDAQGSPTQSAAHSQRTASVQGTASFHGTANSQRTAEIQGTADFQGTAEPHDAASIPKSPNDYTPTDAFQTSGGDEGLLDIYALNREVRRLKKQTLAQAKLIRKLKAKLKNLSQVVAPVIKHHAFWVENQNLKKQKRRRKKHKKKVSSVKLGRNKDEGTLSEEHYVQEEDTADPFFDDFVDKDAAITPDLERKSDETEEVNIEEKEASNVRSGDTEELDLETTQSTARQGTITPRTLNFEDEAGPSSPLRPIQVMDSEEQLKAAEVLVSISRPREFKHLLKTPSKTLFQWFRERKGDVKERVSKKTLKEKEKLRISDRTAIKEA</sequence>
<name>A0ABQ5IDV1_9ASTR</name>
<organism evidence="5 6">
    <name type="scientific">Tanacetum coccineum</name>
    <dbReference type="NCBI Taxonomy" id="301880"/>
    <lineage>
        <taxon>Eukaryota</taxon>
        <taxon>Viridiplantae</taxon>
        <taxon>Streptophyta</taxon>
        <taxon>Embryophyta</taxon>
        <taxon>Tracheophyta</taxon>
        <taxon>Spermatophyta</taxon>
        <taxon>Magnoliopsida</taxon>
        <taxon>eudicotyledons</taxon>
        <taxon>Gunneridae</taxon>
        <taxon>Pentapetalae</taxon>
        <taxon>asterids</taxon>
        <taxon>campanulids</taxon>
        <taxon>Asterales</taxon>
        <taxon>Asteraceae</taxon>
        <taxon>Asteroideae</taxon>
        <taxon>Anthemideae</taxon>
        <taxon>Anthemidinae</taxon>
        <taxon>Tanacetum</taxon>
    </lineage>
</organism>
<dbReference type="PANTHER" id="PTHR42648">
    <property type="entry name" value="TRANSPOSASE, PUTATIVE-RELATED"/>
    <property type="match status" value="1"/>
</dbReference>
<comment type="caution">
    <text evidence="5">The sequence shown here is derived from an EMBL/GenBank/DDBJ whole genome shotgun (WGS) entry which is preliminary data.</text>
</comment>
<feature type="region of interest" description="Disordered" evidence="2">
    <location>
        <begin position="1399"/>
        <end position="1449"/>
    </location>
</feature>
<reference evidence="5" key="1">
    <citation type="journal article" date="2022" name="Int. J. Mol. Sci.">
        <title>Draft Genome of Tanacetum Coccineum: Genomic Comparison of Closely Related Tanacetum-Family Plants.</title>
        <authorList>
            <person name="Yamashiro T."/>
            <person name="Shiraishi A."/>
            <person name="Nakayama K."/>
            <person name="Satake H."/>
        </authorList>
    </citation>
    <scope>NUCLEOTIDE SEQUENCE</scope>
</reference>
<keyword evidence="1" id="KW-0378">Hydrolase</keyword>
<feature type="compositionally biased region" description="Low complexity" evidence="2">
    <location>
        <begin position="160"/>
        <end position="175"/>
    </location>
</feature>
<accession>A0ABQ5IDV1</accession>
<proteinExistence type="predicted"/>
<dbReference type="PANTHER" id="PTHR42648:SF32">
    <property type="entry name" value="RIBONUCLEASE H-LIKE DOMAIN, GAG-PRE-INTEGRASE DOMAIN PROTEIN-RELATED"/>
    <property type="match status" value="1"/>
</dbReference>
<feature type="domain" description="Retrovirus-related Pol polyprotein from transposon TNT 1-94-like beta-barrel" evidence="4">
    <location>
        <begin position="473"/>
        <end position="547"/>
    </location>
</feature>
<dbReference type="InterPro" id="IPR054722">
    <property type="entry name" value="PolX-like_BBD"/>
</dbReference>
<gene>
    <name evidence="5" type="ORF">Tco_1093846</name>
</gene>
<feature type="region of interest" description="Disordered" evidence="2">
    <location>
        <begin position="160"/>
        <end position="183"/>
    </location>
</feature>
<evidence type="ECO:0000256" key="1">
    <source>
        <dbReference type="ARBA" id="ARBA00022670"/>
    </source>
</evidence>
<dbReference type="Pfam" id="PF22936">
    <property type="entry name" value="Pol_BBD"/>
    <property type="match status" value="1"/>
</dbReference>
<feature type="region of interest" description="Disordered" evidence="2">
    <location>
        <begin position="1461"/>
        <end position="1486"/>
    </location>
</feature>
<keyword evidence="1" id="KW-0645">Protease</keyword>
<evidence type="ECO:0000313" key="5">
    <source>
        <dbReference type="EMBL" id="GJT98328.1"/>
    </source>
</evidence>
<dbReference type="Proteomes" id="UP001151760">
    <property type="component" value="Unassembled WGS sequence"/>
</dbReference>
<protein>
    <submittedName>
        <fullName evidence="5">Ribonuclease H-like domain-containing protein</fullName>
    </submittedName>
</protein>
<evidence type="ECO:0000313" key="6">
    <source>
        <dbReference type="Proteomes" id="UP001151760"/>
    </source>
</evidence>
<keyword evidence="6" id="KW-1185">Reference proteome</keyword>
<feature type="compositionally biased region" description="Polar residues" evidence="2">
    <location>
        <begin position="1636"/>
        <end position="1646"/>
    </location>
</feature>